<dbReference type="SUPFAM" id="SSF51197">
    <property type="entry name" value="Clavaminate synthase-like"/>
    <property type="match status" value="1"/>
</dbReference>
<gene>
    <name evidence="2" type="ORF">BCR38DRAFT_347591</name>
</gene>
<sequence length="244" mass="27855">MNPSNRKSLDEFQRWLYTPHKDPDIWLFSNEGAPFANAYEQLCLLTKPPLCYSEFATFYAQLGLLLKAAEYNRYQENSDLRIKELYIAQFPLEDLPLFLKKDLITPEIVKRAGKGDIYNTSIWLGLEPTFTPLHRDPNPNLFVQMASTKRVRLLPPARGKDLYTRVRNEIGGGGNPNIRGEEMMSGNERDALHKAVWGPQAPDDIQEAVLGPSDCLFIPNGWWHSVRSGSEDGGLNASVNWWFR</sequence>
<dbReference type="AlphaFoldDB" id="A0A1Y2DQV8"/>
<dbReference type="GeneID" id="63772568"/>
<dbReference type="PANTHER" id="PTHR12461:SF105">
    <property type="entry name" value="HYPOXIA-INDUCIBLE FACTOR 1-ALPHA INHIBITOR"/>
    <property type="match status" value="1"/>
</dbReference>
<evidence type="ECO:0000259" key="1">
    <source>
        <dbReference type="PROSITE" id="PS51184"/>
    </source>
</evidence>
<accession>A0A1Y2DQV8</accession>
<comment type="caution">
    <text evidence="2">The sequence shown here is derived from an EMBL/GenBank/DDBJ whole genome shotgun (WGS) entry which is preliminary data.</text>
</comment>
<dbReference type="STRING" id="1141098.A0A1Y2DQV8"/>
<evidence type="ECO:0000313" key="3">
    <source>
        <dbReference type="Proteomes" id="UP000193689"/>
    </source>
</evidence>
<dbReference type="Proteomes" id="UP000193689">
    <property type="component" value="Unassembled WGS sequence"/>
</dbReference>
<dbReference type="OrthoDB" id="263283at2759"/>
<dbReference type="PROSITE" id="PS51184">
    <property type="entry name" value="JMJC"/>
    <property type="match status" value="1"/>
</dbReference>
<keyword evidence="3" id="KW-1185">Reference proteome</keyword>
<protein>
    <submittedName>
        <fullName evidence="2">Cupin-like domain-domain-containing protein</fullName>
    </submittedName>
</protein>
<evidence type="ECO:0000313" key="2">
    <source>
        <dbReference type="EMBL" id="ORY61607.1"/>
    </source>
</evidence>
<dbReference type="RefSeq" id="XP_040713684.1">
    <property type="nucleotide sequence ID" value="XM_040856356.1"/>
</dbReference>
<dbReference type="PANTHER" id="PTHR12461">
    <property type="entry name" value="HYPOXIA-INDUCIBLE FACTOR 1 ALPHA INHIBITOR-RELATED"/>
    <property type="match status" value="1"/>
</dbReference>
<name>A0A1Y2DQV8_9PEZI</name>
<dbReference type="InterPro" id="IPR003347">
    <property type="entry name" value="JmjC_dom"/>
</dbReference>
<feature type="domain" description="JmjC" evidence="1">
    <location>
        <begin position="70"/>
        <end position="244"/>
    </location>
</feature>
<dbReference type="InterPro" id="IPR041667">
    <property type="entry name" value="Cupin_8"/>
</dbReference>
<proteinExistence type="predicted"/>
<dbReference type="EMBL" id="MCFJ01000010">
    <property type="protein sequence ID" value="ORY61607.1"/>
    <property type="molecule type" value="Genomic_DNA"/>
</dbReference>
<dbReference type="Gene3D" id="2.60.120.650">
    <property type="entry name" value="Cupin"/>
    <property type="match status" value="1"/>
</dbReference>
<dbReference type="InParanoid" id="A0A1Y2DQV8"/>
<dbReference type="Pfam" id="PF13621">
    <property type="entry name" value="Cupin_8"/>
    <property type="match status" value="1"/>
</dbReference>
<organism evidence="2 3">
    <name type="scientific">Pseudomassariella vexata</name>
    <dbReference type="NCBI Taxonomy" id="1141098"/>
    <lineage>
        <taxon>Eukaryota</taxon>
        <taxon>Fungi</taxon>
        <taxon>Dikarya</taxon>
        <taxon>Ascomycota</taxon>
        <taxon>Pezizomycotina</taxon>
        <taxon>Sordariomycetes</taxon>
        <taxon>Xylariomycetidae</taxon>
        <taxon>Amphisphaeriales</taxon>
        <taxon>Pseudomassariaceae</taxon>
        <taxon>Pseudomassariella</taxon>
    </lineage>
</organism>
<reference evidence="2 3" key="1">
    <citation type="submission" date="2016-07" db="EMBL/GenBank/DDBJ databases">
        <title>Pervasive Adenine N6-methylation of Active Genes in Fungi.</title>
        <authorList>
            <consortium name="DOE Joint Genome Institute"/>
            <person name="Mondo S.J."/>
            <person name="Dannebaum R.O."/>
            <person name="Kuo R.C."/>
            <person name="Labutti K."/>
            <person name="Haridas S."/>
            <person name="Kuo A."/>
            <person name="Salamov A."/>
            <person name="Ahrendt S.R."/>
            <person name="Lipzen A."/>
            <person name="Sullivan W."/>
            <person name="Andreopoulos W.B."/>
            <person name="Clum A."/>
            <person name="Lindquist E."/>
            <person name="Daum C."/>
            <person name="Ramamoorthy G.K."/>
            <person name="Gryganskyi A."/>
            <person name="Culley D."/>
            <person name="Magnuson J.K."/>
            <person name="James T.Y."/>
            <person name="O'Malley M.A."/>
            <person name="Stajich J.E."/>
            <person name="Spatafora J.W."/>
            <person name="Visel A."/>
            <person name="Grigoriev I.V."/>
        </authorList>
    </citation>
    <scope>NUCLEOTIDE SEQUENCE [LARGE SCALE GENOMIC DNA]</scope>
    <source>
        <strain evidence="2 3">CBS 129021</strain>
    </source>
</reference>